<evidence type="ECO:0000259" key="5">
    <source>
        <dbReference type="Pfam" id="PF00296"/>
    </source>
</evidence>
<accession>A0A7K3M4W7</accession>
<evidence type="ECO:0000256" key="4">
    <source>
        <dbReference type="ARBA" id="ARBA00023033"/>
    </source>
</evidence>
<evidence type="ECO:0000313" key="6">
    <source>
        <dbReference type="EMBL" id="NDL58344.1"/>
    </source>
</evidence>
<reference evidence="6 7" key="1">
    <citation type="submission" date="2019-11" db="EMBL/GenBank/DDBJ databases">
        <authorList>
            <person name="Li X.-J."/>
            <person name="Feng X.-M."/>
        </authorList>
    </citation>
    <scope>NUCLEOTIDE SEQUENCE [LARGE SCALE GENOMIC DNA]</scope>
    <source>
        <strain evidence="6 7">XMNu-373</strain>
    </source>
</reference>
<dbReference type="InterPro" id="IPR019923">
    <property type="entry name" value="Lucif-like_OxRdtase_MSMEG_2516"/>
</dbReference>
<keyword evidence="7" id="KW-1185">Reference proteome</keyword>
<comment type="caution">
    <text evidence="6">The sequence shown here is derived from an EMBL/GenBank/DDBJ whole genome shotgun (WGS) entry which is preliminary data.</text>
</comment>
<evidence type="ECO:0000256" key="1">
    <source>
        <dbReference type="ARBA" id="ARBA00022630"/>
    </source>
</evidence>
<dbReference type="InterPro" id="IPR050172">
    <property type="entry name" value="SsuD_RutA_monooxygenase"/>
</dbReference>
<dbReference type="PANTHER" id="PTHR42847">
    <property type="entry name" value="ALKANESULFONATE MONOOXYGENASE"/>
    <property type="match status" value="1"/>
</dbReference>
<keyword evidence="1" id="KW-0285">Flavoprotein</keyword>
<protein>
    <submittedName>
        <fullName evidence="6">TIGR03621 family F420-dependent LLM class oxidoreductase</fullName>
    </submittedName>
</protein>
<keyword evidence="4" id="KW-0503">Monooxygenase</keyword>
<dbReference type="EMBL" id="WLZY01000005">
    <property type="protein sequence ID" value="NDL58344.1"/>
    <property type="molecule type" value="Genomic_DNA"/>
</dbReference>
<organism evidence="6 7">
    <name type="scientific">Phytoactinopolyspora mesophila</name>
    <dbReference type="NCBI Taxonomy" id="2650750"/>
    <lineage>
        <taxon>Bacteria</taxon>
        <taxon>Bacillati</taxon>
        <taxon>Actinomycetota</taxon>
        <taxon>Actinomycetes</taxon>
        <taxon>Jiangellales</taxon>
        <taxon>Jiangellaceae</taxon>
        <taxon>Phytoactinopolyspora</taxon>
    </lineage>
</organism>
<dbReference type="NCBIfam" id="TIGR03621">
    <property type="entry name" value="F420_MSMEG_2516"/>
    <property type="match status" value="1"/>
</dbReference>
<dbReference type="InterPro" id="IPR011251">
    <property type="entry name" value="Luciferase-like_dom"/>
</dbReference>
<feature type="domain" description="Luciferase-like" evidence="5">
    <location>
        <begin position="15"/>
        <end position="258"/>
    </location>
</feature>
<dbReference type="InterPro" id="IPR036661">
    <property type="entry name" value="Luciferase-like_sf"/>
</dbReference>
<dbReference type="Gene3D" id="3.20.20.30">
    <property type="entry name" value="Luciferase-like domain"/>
    <property type="match status" value="1"/>
</dbReference>
<keyword evidence="3" id="KW-0560">Oxidoreductase</keyword>
<evidence type="ECO:0000256" key="3">
    <source>
        <dbReference type="ARBA" id="ARBA00023002"/>
    </source>
</evidence>
<dbReference type="GO" id="GO:0008726">
    <property type="term" value="F:alkanesulfonate monooxygenase activity"/>
    <property type="evidence" value="ECO:0007669"/>
    <property type="project" value="TreeGrafter"/>
</dbReference>
<proteinExistence type="predicted"/>
<name>A0A7K3M4W7_9ACTN</name>
<dbReference type="Proteomes" id="UP000460435">
    <property type="component" value="Unassembled WGS sequence"/>
</dbReference>
<dbReference type="RefSeq" id="WP_162451064.1">
    <property type="nucleotide sequence ID" value="NZ_WLZY01000005.1"/>
</dbReference>
<evidence type="ECO:0000313" key="7">
    <source>
        <dbReference type="Proteomes" id="UP000460435"/>
    </source>
</evidence>
<evidence type="ECO:0000256" key="2">
    <source>
        <dbReference type="ARBA" id="ARBA00022643"/>
    </source>
</evidence>
<dbReference type="SUPFAM" id="SSF51679">
    <property type="entry name" value="Bacterial luciferase-like"/>
    <property type="match status" value="1"/>
</dbReference>
<gene>
    <name evidence="6" type="ORF">F7O44_14840</name>
</gene>
<dbReference type="AlphaFoldDB" id="A0A7K3M4W7"/>
<keyword evidence="2" id="KW-0288">FMN</keyword>
<dbReference type="GO" id="GO:0046306">
    <property type="term" value="P:alkanesulfonate catabolic process"/>
    <property type="evidence" value="ECO:0007669"/>
    <property type="project" value="TreeGrafter"/>
</dbReference>
<dbReference type="Pfam" id="PF00296">
    <property type="entry name" value="Bac_luciferase"/>
    <property type="match status" value="1"/>
</dbReference>
<sequence length="314" mass="34777">MRDFRFGFNFSGLRPASEVADLCRTAEELGYDIALGTDHLPNGSPFSPLAIAAHATSRMRVGTLTINNEFWNPAMLAREAITLDYLTDGRFELGLGAGHMKWEFDAAGLPWRPIGERIERLGRTVEELRRLFTDGPGEPESAVQVRNRFGRRELKPVQKDGLHASGPPLLIGGTGDRVLSLAAQHADIVGIGGLFQVKGEPPGTFRMTTAAIAEERVTFIREQAGDRANGVEFNVLVQFVAITDDRRGLAENLVAERAPYLTVDEALETPFVLIGTAEQIAEQLRENRERFGFSYIVVHEPYMREFAPVIEKLS</sequence>
<dbReference type="PANTHER" id="PTHR42847:SF4">
    <property type="entry name" value="ALKANESULFONATE MONOOXYGENASE-RELATED"/>
    <property type="match status" value="1"/>
</dbReference>